<name>A0AAJ0GDG7_9PEZI</name>
<reference evidence="2" key="1">
    <citation type="submission" date="2023-04" db="EMBL/GenBank/DDBJ databases">
        <title>Black Yeasts Isolated from many extreme environments.</title>
        <authorList>
            <person name="Coleine C."/>
            <person name="Stajich J.E."/>
            <person name="Selbmann L."/>
        </authorList>
    </citation>
    <scope>NUCLEOTIDE SEQUENCE</scope>
    <source>
        <strain evidence="2">CCFEE 5312</strain>
    </source>
</reference>
<dbReference type="Proteomes" id="UP001271007">
    <property type="component" value="Unassembled WGS sequence"/>
</dbReference>
<gene>
    <name evidence="2" type="ORF">LTR09_003562</name>
</gene>
<proteinExistence type="predicted"/>
<organism evidence="2 3">
    <name type="scientific">Extremus antarcticus</name>
    <dbReference type="NCBI Taxonomy" id="702011"/>
    <lineage>
        <taxon>Eukaryota</taxon>
        <taxon>Fungi</taxon>
        <taxon>Dikarya</taxon>
        <taxon>Ascomycota</taxon>
        <taxon>Pezizomycotina</taxon>
        <taxon>Dothideomycetes</taxon>
        <taxon>Dothideomycetidae</taxon>
        <taxon>Mycosphaerellales</taxon>
        <taxon>Extremaceae</taxon>
        <taxon>Extremus</taxon>
    </lineage>
</organism>
<sequence length="94" mass="9999">MPPTSGNFVTKDISARKNATQRQATHINIRQAAAAAAAAAEAAATKAGKEAYTTVMESGSKTTVAAMQAELPEKQQELETKYQAAYAVPCWREV</sequence>
<feature type="region of interest" description="Disordered" evidence="1">
    <location>
        <begin position="1"/>
        <end position="22"/>
    </location>
</feature>
<comment type="caution">
    <text evidence="2">The sequence shown here is derived from an EMBL/GenBank/DDBJ whole genome shotgun (WGS) entry which is preliminary data.</text>
</comment>
<dbReference type="AlphaFoldDB" id="A0AAJ0GDG7"/>
<evidence type="ECO:0000313" key="3">
    <source>
        <dbReference type="Proteomes" id="UP001271007"/>
    </source>
</evidence>
<protein>
    <submittedName>
        <fullName evidence="2">Uncharacterized protein</fullName>
    </submittedName>
</protein>
<evidence type="ECO:0000313" key="2">
    <source>
        <dbReference type="EMBL" id="KAK3055641.1"/>
    </source>
</evidence>
<accession>A0AAJ0GDG7</accession>
<keyword evidence="3" id="KW-1185">Reference proteome</keyword>
<dbReference type="EMBL" id="JAWDJX010000008">
    <property type="protein sequence ID" value="KAK3055641.1"/>
    <property type="molecule type" value="Genomic_DNA"/>
</dbReference>
<evidence type="ECO:0000256" key="1">
    <source>
        <dbReference type="SAM" id="MobiDB-lite"/>
    </source>
</evidence>